<name>A0A1R0H209_9FUNG</name>
<dbReference type="PROSITE" id="PS50206">
    <property type="entry name" value="RHODANESE_3"/>
    <property type="match status" value="1"/>
</dbReference>
<dbReference type="STRING" id="133383.A0A1R0H209"/>
<organism evidence="2 3">
    <name type="scientific">Smittium mucronatum</name>
    <dbReference type="NCBI Taxonomy" id="133383"/>
    <lineage>
        <taxon>Eukaryota</taxon>
        <taxon>Fungi</taxon>
        <taxon>Fungi incertae sedis</taxon>
        <taxon>Zoopagomycota</taxon>
        <taxon>Kickxellomycotina</taxon>
        <taxon>Harpellomycetes</taxon>
        <taxon>Harpellales</taxon>
        <taxon>Legeriomycetaceae</taxon>
        <taxon>Smittium</taxon>
    </lineage>
</organism>
<dbReference type="Proteomes" id="UP000187455">
    <property type="component" value="Unassembled WGS sequence"/>
</dbReference>
<comment type="caution">
    <text evidence="2">The sequence shown here is derived from an EMBL/GenBank/DDBJ whole genome shotgun (WGS) entry which is preliminary data.</text>
</comment>
<dbReference type="InterPro" id="IPR001763">
    <property type="entry name" value="Rhodanese-like_dom"/>
</dbReference>
<evidence type="ECO:0000313" key="3">
    <source>
        <dbReference type="Proteomes" id="UP000187455"/>
    </source>
</evidence>
<dbReference type="PANTHER" id="PTHR44086">
    <property type="entry name" value="THIOSULFATE SULFURTRANSFERASE RDL2, MITOCHONDRIAL-RELATED"/>
    <property type="match status" value="1"/>
</dbReference>
<feature type="domain" description="Rhodanese" evidence="1">
    <location>
        <begin position="19"/>
        <end position="126"/>
    </location>
</feature>
<dbReference type="PANTHER" id="PTHR44086:SF10">
    <property type="entry name" value="THIOSULFATE SULFURTRANSFERASE_RHODANESE-LIKE DOMAIN-CONTAINING PROTEIN 3"/>
    <property type="match status" value="1"/>
</dbReference>
<dbReference type="GO" id="GO:0005739">
    <property type="term" value="C:mitochondrion"/>
    <property type="evidence" value="ECO:0007669"/>
    <property type="project" value="TreeGrafter"/>
</dbReference>
<keyword evidence="3" id="KW-1185">Reference proteome</keyword>
<protein>
    <submittedName>
        <fullName evidence="2">Thiosulfate sulfurtransferase/rhodanese-like domain-containing protein 3</fullName>
    </submittedName>
</protein>
<dbReference type="AlphaFoldDB" id="A0A1R0H209"/>
<evidence type="ECO:0000313" key="2">
    <source>
        <dbReference type="EMBL" id="OLY83184.1"/>
    </source>
</evidence>
<evidence type="ECO:0000259" key="1">
    <source>
        <dbReference type="PROSITE" id="PS50206"/>
    </source>
</evidence>
<accession>A0A1R0H209</accession>
<reference evidence="2 3" key="1">
    <citation type="journal article" date="2016" name="Mol. Biol. Evol.">
        <title>Genome-Wide Survey of Gut Fungi (Harpellales) Reveals the First Horizontally Transferred Ubiquitin Gene from a Mosquito Host.</title>
        <authorList>
            <person name="Wang Y."/>
            <person name="White M.M."/>
            <person name="Kvist S."/>
            <person name="Moncalvo J.M."/>
        </authorList>
    </citation>
    <scope>NUCLEOTIDE SEQUENCE [LARGE SCALE GENOMIC DNA]</scope>
    <source>
        <strain evidence="2 3">ALG-7-W6</strain>
    </source>
</reference>
<keyword evidence="2" id="KW-0808">Transferase</keyword>
<dbReference type="EMBL" id="LSSL01001022">
    <property type="protein sequence ID" value="OLY83184.1"/>
    <property type="molecule type" value="Genomic_DNA"/>
</dbReference>
<sequence>MENKSDVVTYEETQKILASNSKSVLVDVRSKEDYEKGHIPSAINLPYTEFEEAIQLPKHEFYEKYGFEYVTPEAHDSTETDSNESPKVILHCGGGTKCRRAATVAEKFGRSGSTLVYHDGYKGYVKNYQ</sequence>
<gene>
    <name evidence="2" type="ORF">AYI68_g2681</name>
</gene>
<dbReference type="OrthoDB" id="566238at2759"/>
<dbReference type="Gene3D" id="3.40.250.10">
    <property type="entry name" value="Rhodanese-like domain"/>
    <property type="match status" value="1"/>
</dbReference>
<dbReference type="InterPro" id="IPR036873">
    <property type="entry name" value="Rhodanese-like_dom_sf"/>
</dbReference>
<dbReference type="Pfam" id="PF00581">
    <property type="entry name" value="Rhodanese"/>
    <property type="match status" value="1"/>
</dbReference>
<proteinExistence type="predicted"/>
<dbReference type="GO" id="GO:0004792">
    <property type="term" value="F:thiosulfate-cyanide sulfurtransferase activity"/>
    <property type="evidence" value="ECO:0007669"/>
    <property type="project" value="TreeGrafter"/>
</dbReference>
<dbReference type="SUPFAM" id="SSF52821">
    <property type="entry name" value="Rhodanese/Cell cycle control phosphatase"/>
    <property type="match status" value="1"/>
</dbReference>
<dbReference type="SMART" id="SM00450">
    <property type="entry name" value="RHOD"/>
    <property type="match status" value="1"/>
</dbReference>